<evidence type="ECO:0000256" key="6">
    <source>
        <dbReference type="ARBA" id="ARBA00022989"/>
    </source>
</evidence>
<evidence type="ECO:0000256" key="11">
    <source>
        <dbReference type="ARBA" id="ARBA00023303"/>
    </source>
</evidence>
<comment type="similarity">
    <text evidence="2 12">Belongs to the amiloride-sensitive sodium channel (TC 1.A.6) family.</text>
</comment>
<evidence type="ECO:0000256" key="4">
    <source>
        <dbReference type="ARBA" id="ARBA00022461"/>
    </source>
</evidence>
<evidence type="ECO:0000256" key="9">
    <source>
        <dbReference type="ARBA" id="ARBA00023136"/>
    </source>
</evidence>
<dbReference type="GO" id="GO:0016020">
    <property type="term" value="C:membrane"/>
    <property type="evidence" value="ECO:0007669"/>
    <property type="project" value="UniProtKB-SubCell"/>
</dbReference>
<organism evidence="13 14">
    <name type="scientific">Eumeta variegata</name>
    <name type="common">Bagworm moth</name>
    <name type="synonym">Eumeta japonica</name>
    <dbReference type="NCBI Taxonomy" id="151549"/>
    <lineage>
        <taxon>Eukaryota</taxon>
        <taxon>Metazoa</taxon>
        <taxon>Ecdysozoa</taxon>
        <taxon>Arthropoda</taxon>
        <taxon>Hexapoda</taxon>
        <taxon>Insecta</taxon>
        <taxon>Pterygota</taxon>
        <taxon>Neoptera</taxon>
        <taxon>Endopterygota</taxon>
        <taxon>Lepidoptera</taxon>
        <taxon>Glossata</taxon>
        <taxon>Ditrysia</taxon>
        <taxon>Tineoidea</taxon>
        <taxon>Psychidae</taxon>
        <taxon>Oiketicinae</taxon>
        <taxon>Eumeta</taxon>
    </lineage>
</organism>
<keyword evidence="8 12" id="KW-0406">Ion transport</keyword>
<evidence type="ECO:0000256" key="7">
    <source>
        <dbReference type="ARBA" id="ARBA00023053"/>
    </source>
</evidence>
<gene>
    <name evidence="13" type="ORF">EVAR_67103_1</name>
</gene>
<evidence type="ECO:0008006" key="15">
    <source>
        <dbReference type="Google" id="ProtNLM"/>
    </source>
</evidence>
<evidence type="ECO:0000313" key="13">
    <source>
        <dbReference type="EMBL" id="GBP91674.1"/>
    </source>
</evidence>
<dbReference type="Pfam" id="PF00858">
    <property type="entry name" value="ASC"/>
    <property type="match status" value="1"/>
</dbReference>
<evidence type="ECO:0000256" key="12">
    <source>
        <dbReference type="RuleBase" id="RU000679"/>
    </source>
</evidence>
<evidence type="ECO:0000256" key="1">
    <source>
        <dbReference type="ARBA" id="ARBA00004141"/>
    </source>
</evidence>
<evidence type="ECO:0000256" key="10">
    <source>
        <dbReference type="ARBA" id="ARBA00023201"/>
    </source>
</evidence>
<keyword evidence="10 12" id="KW-0739">Sodium transport</keyword>
<evidence type="ECO:0000256" key="5">
    <source>
        <dbReference type="ARBA" id="ARBA00022692"/>
    </source>
</evidence>
<dbReference type="AlphaFoldDB" id="A0A4C1ZXB4"/>
<dbReference type="GO" id="GO:0005272">
    <property type="term" value="F:sodium channel activity"/>
    <property type="evidence" value="ECO:0007669"/>
    <property type="project" value="UniProtKB-KW"/>
</dbReference>
<evidence type="ECO:0000256" key="3">
    <source>
        <dbReference type="ARBA" id="ARBA00022448"/>
    </source>
</evidence>
<accession>A0A4C1ZXB4</accession>
<proteinExistence type="inferred from homology"/>
<keyword evidence="11 12" id="KW-0407">Ion channel</keyword>
<dbReference type="EMBL" id="BGZK01002194">
    <property type="protein sequence ID" value="GBP91674.1"/>
    <property type="molecule type" value="Genomic_DNA"/>
</dbReference>
<evidence type="ECO:0000256" key="8">
    <source>
        <dbReference type="ARBA" id="ARBA00023065"/>
    </source>
</evidence>
<name>A0A4C1ZXB4_EUMVA</name>
<keyword evidence="6" id="KW-1133">Transmembrane helix</keyword>
<dbReference type="OrthoDB" id="5874059at2759"/>
<keyword evidence="7" id="KW-0915">Sodium</keyword>
<comment type="subcellular location">
    <subcellularLocation>
        <location evidence="1">Membrane</location>
        <topology evidence="1">Multi-pass membrane protein</topology>
    </subcellularLocation>
</comment>
<dbReference type="InterPro" id="IPR001873">
    <property type="entry name" value="ENaC"/>
</dbReference>
<sequence>MLLVTDRYSFETCMTECRMRNYIEICGCVPYKYPRIKGLDERNCLCRLECNDKKYSVDSDVMPLIATDLPGNVTSAGDFVRVHIEMDHVISIWGDLAVGHGPDVDSASDSIPGLNPALDADPNRALGVLIQT</sequence>
<evidence type="ECO:0000256" key="2">
    <source>
        <dbReference type="ARBA" id="ARBA00007193"/>
    </source>
</evidence>
<dbReference type="Proteomes" id="UP000299102">
    <property type="component" value="Unassembled WGS sequence"/>
</dbReference>
<protein>
    <recommendedName>
        <fullName evidence="15">Sodium channel protein Nach</fullName>
    </recommendedName>
</protein>
<keyword evidence="5 12" id="KW-0812">Transmembrane</keyword>
<reference evidence="13 14" key="1">
    <citation type="journal article" date="2019" name="Commun. Biol.">
        <title>The bagworm genome reveals a unique fibroin gene that provides high tensile strength.</title>
        <authorList>
            <person name="Kono N."/>
            <person name="Nakamura H."/>
            <person name="Ohtoshi R."/>
            <person name="Tomita M."/>
            <person name="Numata K."/>
            <person name="Arakawa K."/>
        </authorList>
    </citation>
    <scope>NUCLEOTIDE SEQUENCE [LARGE SCALE GENOMIC DNA]</scope>
</reference>
<keyword evidence="3 12" id="KW-0813">Transport</keyword>
<comment type="caution">
    <text evidence="13">The sequence shown here is derived from an EMBL/GenBank/DDBJ whole genome shotgun (WGS) entry which is preliminary data.</text>
</comment>
<keyword evidence="9" id="KW-0472">Membrane</keyword>
<keyword evidence="14" id="KW-1185">Reference proteome</keyword>
<keyword evidence="4 12" id="KW-0894">Sodium channel</keyword>
<evidence type="ECO:0000313" key="14">
    <source>
        <dbReference type="Proteomes" id="UP000299102"/>
    </source>
</evidence>